<feature type="transmembrane region" description="Helical" evidence="2">
    <location>
        <begin position="109"/>
        <end position="136"/>
    </location>
</feature>
<dbReference type="PANTHER" id="PTHR12625:SF0">
    <property type="entry name" value="PROTEIN LILIPOD"/>
    <property type="match status" value="1"/>
</dbReference>
<dbReference type="GO" id="GO:0004888">
    <property type="term" value="F:transmembrane signaling receptor activity"/>
    <property type="evidence" value="ECO:0007669"/>
    <property type="project" value="TreeGrafter"/>
</dbReference>
<dbReference type="Pfam" id="PF04791">
    <property type="entry name" value="LMBR1"/>
    <property type="match status" value="1"/>
</dbReference>
<dbReference type="GO" id="GO:0005886">
    <property type="term" value="C:plasma membrane"/>
    <property type="evidence" value="ECO:0007669"/>
    <property type="project" value="TreeGrafter"/>
</dbReference>
<evidence type="ECO:0000313" key="3">
    <source>
        <dbReference type="EMBL" id="KAK9512242.1"/>
    </source>
</evidence>
<dbReference type="EMBL" id="JAPXFL010000001">
    <property type="protein sequence ID" value="KAK9512242.1"/>
    <property type="molecule type" value="Genomic_DNA"/>
</dbReference>
<dbReference type="PANTHER" id="PTHR12625">
    <property type="entry name" value="LIPOCALIN-1 INTERACTING MEMBRANE RECEPTOR LIMR"/>
    <property type="match status" value="1"/>
</dbReference>
<dbReference type="GO" id="GO:0007165">
    <property type="term" value="P:signal transduction"/>
    <property type="evidence" value="ECO:0007669"/>
    <property type="project" value="TreeGrafter"/>
</dbReference>
<proteinExistence type="inferred from homology"/>
<dbReference type="EMBL" id="JAPXFL010000001">
    <property type="protein sequence ID" value="KAK9512243.1"/>
    <property type="molecule type" value="Genomic_DNA"/>
</dbReference>
<evidence type="ECO:0000313" key="4">
    <source>
        <dbReference type="Proteomes" id="UP001461498"/>
    </source>
</evidence>
<keyword evidence="2" id="KW-0472">Membrane</keyword>
<accession>A0AAW1DNQ0</accession>
<feature type="transmembrane region" description="Helical" evidence="2">
    <location>
        <begin position="459"/>
        <end position="482"/>
    </location>
</feature>
<evidence type="ECO:0008006" key="5">
    <source>
        <dbReference type="Google" id="ProtNLM"/>
    </source>
</evidence>
<feature type="transmembrane region" description="Helical" evidence="2">
    <location>
        <begin position="419"/>
        <end position="439"/>
    </location>
</feature>
<comment type="caution">
    <text evidence="3">The sequence shown here is derived from an EMBL/GenBank/DDBJ whole genome shotgun (WGS) entry which is preliminary data.</text>
</comment>
<evidence type="ECO:0000256" key="1">
    <source>
        <dbReference type="ARBA" id="ARBA00010487"/>
    </source>
</evidence>
<feature type="transmembrane region" description="Helical" evidence="2">
    <location>
        <begin position="157"/>
        <end position="178"/>
    </location>
</feature>
<keyword evidence="2" id="KW-0812">Transmembrane</keyword>
<feature type="transmembrane region" description="Helical" evidence="2">
    <location>
        <begin position="383"/>
        <end position="407"/>
    </location>
</feature>
<keyword evidence="2" id="KW-1133">Transmembrane helix</keyword>
<dbReference type="InterPro" id="IPR008075">
    <property type="entry name" value="LIMR"/>
</dbReference>
<evidence type="ECO:0000256" key="2">
    <source>
        <dbReference type="SAM" id="Phobius"/>
    </source>
</evidence>
<dbReference type="PRINTS" id="PR01692">
    <property type="entry name" value="LIPOCALINIMR"/>
</dbReference>
<organism evidence="3 4">
    <name type="scientific">Rhynocoris fuscipes</name>
    <dbReference type="NCBI Taxonomy" id="488301"/>
    <lineage>
        <taxon>Eukaryota</taxon>
        <taxon>Metazoa</taxon>
        <taxon>Ecdysozoa</taxon>
        <taxon>Arthropoda</taxon>
        <taxon>Hexapoda</taxon>
        <taxon>Insecta</taxon>
        <taxon>Pterygota</taxon>
        <taxon>Neoptera</taxon>
        <taxon>Paraneoptera</taxon>
        <taxon>Hemiptera</taxon>
        <taxon>Heteroptera</taxon>
        <taxon>Panheteroptera</taxon>
        <taxon>Cimicomorpha</taxon>
        <taxon>Reduviidae</taxon>
        <taxon>Harpactorinae</taxon>
        <taxon>Harpactorini</taxon>
        <taxon>Rhynocoris</taxon>
    </lineage>
</organism>
<sequence length="513" mass="58350">MVEDDDEFYDIREKIFHNTVREYVLFLLLFLTLFILSYTIIDYFRKKDSDDYFSVEEDEIKVYKISLYLCVFSLSVTICAALLLPFSIISNEVLLLYPKSYYVKWLNHSLIQGIWNLVFLFSNMSLFGLLPFAYLFTESEGFTGHRRGVKSRVYETITVLFLLGFVVFGLTYVASAFVDTPTFTFLAIENFGTYYLPFLYSCISFIGVLLLLLCTPLGFIRLFGIVSRFLVKPDFLHNVMDQYFLTVMEEELLNRRLRQVIENGKTYMKPEPMCPPTLKVSLEDNYNLYSLQNGELQIGLRQQLDLIRKNRHLLEKQKSTSPLHRNVVYLIAMLVLLILTVVTVLLVLVNSLQLLIGIKALPKSTAQFTLGLTSLSKLGPVGAGIEIVIITYLAVTSCAGLYTLPLLAKIRPTNNGTPLSLLIANAAILLVLSSALPLLSRILGITNFDLLGHFGKIEWLGNFKIVFLYNLLFAGVTTLCLVNKLTAPVCKELLIRVFGERIAYKYIMTKSKP</sequence>
<protein>
    <recommendedName>
        <fullName evidence="5">Protein LMBR1L</fullName>
    </recommendedName>
</protein>
<comment type="similarity">
    <text evidence="1">Belongs to the LIMR family.</text>
</comment>
<feature type="transmembrane region" description="Helical" evidence="2">
    <location>
        <begin position="65"/>
        <end position="89"/>
    </location>
</feature>
<name>A0AAW1DNQ0_9HEMI</name>
<dbReference type="InterPro" id="IPR006876">
    <property type="entry name" value="LMBR1-like_membr_prot"/>
</dbReference>
<feature type="transmembrane region" description="Helical" evidence="2">
    <location>
        <begin position="23"/>
        <end position="44"/>
    </location>
</feature>
<reference evidence="3 4" key="1">
    <citation type="submission" date="2022-12" db="EMBL/GenBank/DDBJ databases">
        <title>Chromosome-level genome assembly of true bugs.</title>
        <authorList>
            <person name="Ma L."/>
            <person name="Li H."/>
        </authorList>
    </citation>
    <scope>NUCLEOTIDE SEQUENCE [LARGE SCALE GENOMIC DNA]</scope>
    <source>
        <strain evidence="3">Lab_2022b</strain>
    </source>
</reference>
<dbReference type="Proteomes" id="UP001461498">
    <property type="component" value="Unassembled WGS sequence"/>
</dbReference>
<dbReference type="AlphaFoldDB" id="A0AAW1DNQ0"/>
<keyword evidence="4" id="KW-1185">Reference proteome</keyword>
<feature type="transmembrane region" description="Helical" evidence="2">
    <location>
        <begin position="198"/>
        <end position="223"/>
    </location>
</feature>
<feature type="transmembrane region" description="Helical" evidence="2">
    <location>
        <begin position="327"/>
        <end position="349"/>
    </location>
</feature>
<gene>
    <name evidence="3" type="ORF">O3M35_000711</name>
</gene>